<dbReference type="AlphaFoldDB" id="A0A0J7JZQ5"/>
<evidence type="ECO:0000256" key="1">
    <source>
        <dbReference type="SAM" id="MobiDB-lite"/>
    </source>
</evidence>
<feature type="compositionally biased region" description="Basic and acidic residues" evidence="1">
    <location>
        <begin position="90"/>
        <end position="107"/>
    </location>
</feature>
<evidence type="ECO:0000313" key="3">
    <source>
        <dbReference type="Proteomes" id="UP000036403"/>
    </source>
</evidence>
<feature type="region of interest" description="Disordered" evidence="1">
    <location>
        <begin position="18"/>
        <end position="113"/>
    </location>
</feature>
<dbReference type="PaxDb" id="67767-A0A0J7JZQ5"/>
<keyword evidence="3" id="KW-1185">Reference proteome</keyword>
<feature type="non-terminal residue" evidence="2">
    <location>
        <position position="113"/>
    </location>
</feature>
<proteinExistence type="predicted"/>
<feature type="compositionally biased region" description="Basic and acidic residues" evidence="1">
    <location>
        <begin position="71"/>
        <end position="80"/>
    </location>
</feature>
<accession>A0A0J7JZQ5</accession>
<dbReference type="EMBL" id="LBMM01019391">
    <property type="protein sequence ID" value="KMQ83547.1"/>
    <property type="molecule type" value="Genomic_DNA"/>
</dbReference>
<name>A0A0J7JZQ5_LASNI</name>
<dbReference type="Proteomes" id="UP000036403">
    <property type="component" value="Unassembled WGS sequence"/>
</dbReference>
<organism evidence="2 3">
    <name type="scientific">Lasius niger</name>
    <name type="common">Black garden ant</name>
    <dbReference type="NCBI Taxonomy" id="67767"/>
    <lineage>
        <taxon>Eukaryota</taxon>
        <taxon>Metazoa</taxon>
        <taxon>Ecdysozoa</taxon>
        <taxon>Arthropoda</taxon>
        <taxon>Hexapoda</taxon>
        <taxon>Insecta</taxon>
        <taxon>Pterygota</taxon>
        <taxon>Neoptera</taxon>
        <taxon>Endopterygota</taxon>
        <taxon>Hymenoptera</taxon>
        <taxon>Apocrita</taxon>
        <taxon>Aculeata</taxon>
        <taxon>Formicoidea</taxon>
        <taxon>Formicidae</taxon>
        <taxon>Formicinae</taxon>
        <taxon>Lasius</taxon>
        <taxon>Lasius</taxon>
    </lineage>
</organism>
<evidence type="ECO:0000313" key="2">
    <source>
        <dbReference type="EMBL" id="KMQ83547.1"/>
    </source>
</evidence>
<gene>
    <name evidence="2" type="ORF">RF55_19715</name>
</gene>
<sequence>MCAIGTIPFEYETINGSKSRTKDQRVNVGNKGIAEIPDDQPEMLPAEETAEQTTMEEAVELPKQSQEQIQPDEKPELQEEKPEEPELDNPVEKRNDGDEESAGEKGGPEQVPP</sequence>
<comment type="caution">
    <text evidence="2">The sequence shown here is derived from an EMBL/GenBank/DDBJ whole genome shotgun (WGS) entry which is preliminary data.</text>
</comment>
<reference evidence="2 3" key="1">
    <citation type="submission" date="2015-04" db="EMBL/GenBank/DDBJ databases">
        <title>Lasius niger genome sequencing.</title>
        <authorList>
            <person name="Konorov E.A."/>
            <person name="Nikitin M.A."/>
            <person name="Kirill M.V."/>
            <person name="Chang P."/>
        </authorList>
    </citation>
    <scope>NUCLEOTIDE SEQUENCE [LARGE SCALE GENOMIC DNA]</scope>
    <source>
        <tissue evidence="2">Whole</tissue>
    </source>
</reference>
<protein>
    <submittedName>
        <fullName evidence="2">Uncharacterized protein</fullName>
    </submittedName>
</protein>